<dbReference type="InterPro" id="IPR005129">
    <property type="entry name" value="GTPase_ArgK"/>
</dbReference>
<dbReference type="EMBL" id="JBHTCM010000005">
    <property type="protein sequence ID" value="MFC7332452.1"/>
    <property type="molecule type" value="Genomic_DNA"/>
</dbReference>
<evidence type="ECO:0000256" key="1">
    <source>
        <dbReference type="ARBA" id="ARBA00009625"/>
    </source>
</evidence>
<dbReference type="SUPFAM" id="SSF52540">
    <property type="entry name" value="P-loop containing nucleoside triphosphate hydrolases"/>
    <property type="match status" value="1"/>
</dbReference>
<evidence type="ECO:0000259" key="2">
    <source>
        <dbReference type="SMART" id="SM00382"/>
    </source>
</evidence>
<evidence type="ECO:0000313" key="4">
    <source>
        <dbReference type="Proteomes" id="UP001596456"/>
    </source>
</evidence>
<dbReference type="Gene3D" id="3.40.50.300">
    <property type="entry name" value="P-loop containing nucleotide triphosphate hydrolases"/>
    <property type="match status" value="1"/>
</dbReference>
<dbReference type="PANTHER" id="PTHR23408">
    <property type="entry name" value="METHYLMALONYL-COA MUTASE"/>
    <property type="match status" value="1"/>
</dbReference>
<comment type="caution">
    <text evidence="3">The sequence shown here is derived from an EMBL/GenBank/DDBJ whole genome shotgun (WGS) entry which is preliminary data.</text>
</comment>
<keyword evidence="3" id="KW-0378">Hydrolase</keyword>
<reference evidence="4" key="1">
    <citation type="journal article" date="2019" name="Int. J. Syst. Evol. Microbiol.">
        <title>The Global Catalogue of Microorganisms (GCM) 10K type strain sequencing project: providing services to taxonomists for standard genome sequencing and annotation.</title>
        <authorList>
            <consortium name="The Broad Institute Genomics Platform"/>
            <consortium name="The Broad Institute Genome Sequencing Center for Infectious Disease"/>
            <person name="Wu L."/>
            <person name="Ma J."/>
        </authorList>
    </citation>
    <scope>NUCLEOTIDE SEQUENCE [LARGE SCALE GENOMIC DNA]</scope>
    <source>
        <strain evidence="4">CGMCC 1.16275</strain>
    </source>
</reference>
<protein>
    <submittedName>
        <fullName evidence="3">Methylmalonyl Co-A mutase-associated GTPase MeaB</fullName>
        <ecNumber evidence="3">3.6.5.-</ecNumber>
    </submittedName>
</protein>
<dbReference type="SMART" id="SM00382">
    <property type="entry name" value="AAA"/>
    <property type="match status" value="1"/>
</dbReference>
<gene>
    <name evidence="3" type="primary">meaB</name>
    <name evidence="3" type="ORF">ACFQPS_04705</name>
</gene>
<keyword evidence="4" id="KW-1185">Reference proteome</keyword>
<dbReference type="NCBIfam" id="NF006958">
    <property type="entry name" value="PRK09435.1"/>
    <property type="match status" value="1"/>
</dbReference>
<dbReference type="Proteomes" id="UP001596456">
    <property type="component" value="Unassembled WGS sequence"/>
</dbReference>
<feature type="domain" description="AAA+ ATPase" evidence="2">
    <location>
        <begin position="53"/>
        <end position="237"/>
    </location>
</feature>
<dbReference type="Gene3D" id="1.20.5.170">
    <property type="match status" value="1"/>
</dbReference>
<dbReference type="PANTHER" id="PTHR23408:SF3">
    <property type="entry name" value="METHYLMALONIC ACIDURIA TYPE A PROTEIN, MITOCHONDRIAL"/>
    <property type="match status" value="1"/>
</dbReference>
<dbReference type="Pfam" id="PF03308">
    <property type="entry name" value="MeaB"/>
    <property type="match status" value="1"/>
</dbReference>
<comment type="similarity">
    <text evidence="1">Belongs to the SIMIBI class G3E GTPase family. ArgK/MeaB subfamily.</text>
</comment>
<proteinExistence type="inferred from homology"/>
<accession>A0ABW2KR37</accession>
<organism evidence="3 4">
    <name type="scientific">Rhodocista pekingensis</name>
    <dbReference type="NCBI Taxonomy" id="201185"/>
    <lineage>
        <taxon>Bacteria</taxon>
        <taxon>Pseudomonadati</taxon>
        <taxon>Pseudomonadota</taxon>
        <taxon>Alphaproteobacteria</taxon>
        <taxon>Rhodospirillales</taxon>
        <taxon>Azospirillaceae</taxon>
        <taxon>Rhodocista</taxon>
    </lineage>
</organism>
<evidence type="ECO:0000313" key="3">
    <source>
        <dbReference type="EMBL" id="MFC7332452.1"/>
    </source>
</evidence>
<dbReference type="RefSeq" id="WP_377356864.1">
    <property type="nucleotide sequence ID" value="NZ_JBHTCM010000005.1"/>
</dbReference>
<dbReference type="EC" id="3.6.5.-" evidence="3"/>
<dbReference type="CDD" id="cd03114">
    <property type="entry name" value="MMAA-like"/>
    <property type="match status" value="1"/>
</dbReference>
<dbReference type="NCBIfam" id="TIGR00750">
    <property type="entry name" value="lao"/>
    <property type="match status" value="1"/>
</dbReference>
<name>A0ABW2KR37_9PROT</name>
<sequence>MSQPAVAADLAPRIRAGERRALARAITLVESTRPDHRAAAEALLAELLPDTGRSTRIGITGVPGVGKSTFIEAFGLHVIGRGHKVAVLAIDPTSQRTGGSILGDKTRMEELSRHPDAFIRPSPAGTTLGGVARRTREALLLVEAAGFDVVIVETVGVGQSETAVADMVDLFLLLLPPAGGDELQGIKKGIVELADLIVVNKADGDLVAAARRAVAEYRHALAMLRPASPHWRVPVLSCSAATGAGIPEVWGTVGAYRAALDPSGALGRRRAEQARAWMWSEIRESLLAAFLAEPAVTAALRTLEAEVAAGRATPGAAARTLLERFRSR</sequence>
<dbReference type="InterPro" id="IPR003593">
    <property type="entry name" value="AAA+_ATPase"/>
</dbReference>
<dbReference type="InterPro" id="IPR027417">
    <property type="entry name" value="P-loop_NTPase"/>
</dbReference>
<dbReference type="GO" id="GO:0016787">
    <property type="term" value="F:hydrolase activity"/>
    <property type="evidence" value="ECO:0007669"/>
    <property type="project" value="UniProtKB-KW"/>
</dbReference>
<dbReference type="Gene3D" id="1.10.287.130">
    <property type="match status" value="1"/>
</dbReference>